<keyword evidence="3 10" id="KW-0813">Transport</keyword>
<comment type="caution">
    <text evidence="12">The sequence shown here is derived from an EMBL/GenBank/DDBJ whole genome shotgun (WGS) entry which is preliminary data.</text>
</comment>
<keyword evidence="5 10" id="KW-1278">Translocase</keyword>
<dbReference type="GO" id="GO:0050136">
    <property type="term" value="F:NADH dehydrogenase (quinone) (non-electrogenic) activity"/>
    <property type="evidence" value="ECO:0007669"/>
    <property type="project" value="UniProtKB-UniRule"/>
</dbReference>
<comment type="function">
    <text evidence="10">NDH-1 shuttles electrons from NADH, via FMN and iron-sulfur (Fe-S) centers, to quinones in the respiratory chain. The immediate electron acceptor for the enzyme in this species is believed to be ubiquinone. Couples the redox reaction to proton translocation (for every two electrons transferred, four hydrogen ions are translocated across the cytoplasmic membrane), and thus conserves the redox energy in a proton gradient.</text>
</comment>
<evidence type="ECO:0000256" key="6">
    <source>
        <dbReference type="ARBA" id="ARBA00022989"/>
    </source>
</evidence>
<dbReference type="EC" id="7.1.1.-" evidence="10"/>
<comment type="subunit">
    <text evidence="10">NDH-1 is composed of 14 different subunits. Subunits NuoA, H, J, K, L, M, N constitute the membrane sector of the complex.</text>
</comment>
<evidence type="ECO:0000313" key="12">
    <source>
        <dbReference type="EMBL" id="NKE72743.1"/>
    </source>
</evidence>
<accession>A0A7X6ICJ4</accession>
<dbReference type="PANTHER" id="PTHR11058">
    <property type="entry name" value="NADH-UBIQUINONE OXIDOREDUCTASE CHAIN 3"/>
    <property type="match status" value="1"/>
</dbReference>
<evidence type="ECO:0000256" key="1">
    <source>
        <dbReference type="ARBA" id="ARBA00004141"/>
    </source>
</evidence>
<organism evidence="12 13">
    <name type="scientific">Candidatus Manganitrophus noduliformans</name>
    <dbReference type="NCBI Taxonomy" id="2606439"/>
    <lineage>
        <taxon>Bacteria</taxon>
        <taxon>Pseudomonadati</taxon>
        <taxon>Nitrospirota</taxon>
        <taxon>Nitrospiria</taxon>
        <taxon>Candidatus Troglogloeales</taxon>
        <taxon>Candidatus Manganitrophaceae</taxon>
        <taxon>Candidatus Manganitrophus</taxon>
    </lineage>
</organism>
<evidence type="ECO:0000256" key="3">
    <source>
        <dbReference type="ARBA" id="ARBA00022448"/>
    </source>
</evidence>
<keyword evidence="6 10" id="KW-1133">Transmembrane helix</keyword>
<dbReference type="Proteomes" id="UP000534783">
    <property type="component" value="Unassembled WGS sequence"/>
</dbReference>
<evidence type="ECO:0000313" key="13">
    <source>
        <dbReference type="Proteomes" id="UP000534783"/>
    </source>
</evidence>
<dbReference type="InterPro" id="IPR000440">
    <property type="entry name" value="NADH_UbQ/plastoQ_OxRdtase_su3"/>
</dbReference>
<keyword evidence="8 10" id="KW-0830">Ubiquinone</keyword>
<gene>
    <name evidence="10" type="primary">nuoA</name>
    <name evidence="12" type="ORF">MNODULE_18490</name>
</gene>
<dbReference type="RefSeq" id="WP_168062686.1">
    <property type="nucleotide sequence ID" value="NZ_VTOW01000004.1"/>
</dbReference>
<protein>
    <recommendedName>
        <fullName evidence="10">NADH-quinone oxidoreductase subunit A</fullName>
        <ecNumber evidence="10">7.1.1.-</ecNumber>
    </recommendedName>
    <alternativeName>
        <fullName evidence="10">NADH dehydrogenase I subunit A</fullName>
    </alternativeName>
    <alternativeName>
        <fullName evidence="10">NDH-1 subunit A</fullName>
    </alternativeName>
    <alternativeName>
        <fullName evidence="10">NUO1</fullName>
    </alternativeName>
</protein>
<evidence type="ECO:0000256" key="2">
    <source>
        <dbReference type="ARBA" id="ARBA00008472"/>
    </source>
</evidence>
<keyword evidence="4 10" id="KW-0812">Transmembrane</keyword>
<evidence type="ECO:0000256" key="11">
    <source>
        <dbReference type="RuleBase" id="RU003639"/>
    </source>
</evidence>
<evidence type="ECO:0000256" key="9">
    <source>
        <dbReference type="ARBA" id="ARBA00023136"/>
    </source>
</evidence>
<evidence type="ECO:0000256" key="8">
    <source>
        <dbReference type="ARBA" id="ARBA00023075"/>
    </source>
</evidence>
<keyword evidence="7 10" id="KW-0520">NAD</keyword>
<dbReference type="FunFam" id="1.20.58.1610:FF:000004">
    <property type="entry name" value="NADH-quinone oxidoreductase subunit A"/>
    <property type="match status" value="1"/>
</dbReference>
<comment type="catalytic activity">
    <reaction evidence="10 11">
        <text>a quinone + NADH + 5 H(+)(in) = a quinol + NAD(+) + 4 H(+)(out)</text>
        <dbReference type="Rhea" id="RHEA:57888"/>
        <dbReference type="ChEBI" id="CHEBI:15378"/>
        <dbReference type="ChEBI" id="CHEBI:24646"/>
        <dbReference type="ChEBI" id="CHEBI:57540"/>
        <dbReference type="ChEBI" id="CHEBI:57945"/>
        <dbReference type="ChEBI" id="CHEBI:132124"/>
    </reaction>
</comment>
<dbReference type="HAMAP" id="MF_01394">
    <property type="entry name" value="NDH1_NuoA"/>
    <property type="match status" value="1"/>
</dbReference>
<dbReference type="GO" id="GO:0008137">
    <property type="term" value="F:NADH dehydrogenase (ubiquinone) activity"/>
    <property type="evidence" value="ECO:0007669"/>
    <property type="project" value="InterPro"/>
</dbReference>
<dbReference type="GO" id="GO:0048038">
    <property type="term" value="F:quinone binding"/>
    <property type="evidence" value="ECO:0007669"/>
    <property type="project" value="UniProtKB-KW"/>
</dbReference>
<evidence type="ECO:0000256" key="5">
    <source>
        <dbReference type="ARBA" id="ARBA00022967"/>
    </source>
</evidence>
<comment type="subcellular location">
    <subcellularLocation>
        <location evidence="10 11">Cell membrane</location>
        <topology evidence="10 11">Multi-pass membrane protein</topology>
    </subcellularLocation>
    <subcellularLocation>
        <location evidence="1">Membrane</location>
        <topology evidence="1">Multi-pass membrane protein</topology>
    </subcellularLocation>
</comment>
<comment type="similarity">
    <text evidence="2 10 11">Belongs to the complex I subunit 3 family.</text>
</comment>
<reference evidence="12 13" key="1">
    <citation type="journal article" date="2020" name="Nature">
        <title>Bacterial chemolithoautotrophy via manganese oxidation.</title>
        <authorList>
            <person name="Yu H."/>
            <person name="Leadbetter J.R."/>
        </authorList>
    </citation>
    <scope>NUCLEOTIDE SEQUENCE [LARGE SCALE GENOMIC DNA]</scope>
    <source>
        <strain evidence="12 13">Mn-1</strain>
    </source>
</reference>
<keyword evidence="10 11" id="KW-0874">Quinone</keyword>
<evidence type="ECO:0000256" key="4">
    <source>
        <dbReference type="ARBA" id="ARBA00022692"/>
    </source>
</evidence>
<evidence type="ECO:0000256" key="7">
    <source>
        <dbReference type="ARBA" id="ARBA00023027"/>
    </source>
</evidence>
<name>A0A7X6ICJ4_9BACT</name>
<keyword evidence="9 10" id="KW-0472">Membrane</keyword>
<dbReference type="AlphaFoldDB" id="A0A7X6ICJ4"/>
<dbReference type="GO" id="GO:0030964">
    <property type="term" value="C:NADH dehydrogenase complex"/>
    <property type="evidence" value="ECO:0007669"/>
    <property type="project" value="TreeGrafter"/>
</dbReference>
<dbReference type="PANTHER" id="PTHR11058:SF9">
    <property type="entry name" value="NADH-UBIQUINONE OXIDOREDUCTASE CHAIN 3"/>
    <property type="match status" value="1"/>
</dbReference>
<feature type="transmembrane region" description="Helical" evidence="10">
    <location>
        <begin position="65"/>
        <end position="86"/>
    </location>
</feature>
<dbReference type="GO" id="GO:0005886">
    <property type="term" value="C:plasma membrane"/>
    <property type="evidence" value="ECO:0007669"/>
    <property type="project" value="UniProtKB-SubCell"/>
</dbReference>
<keyword evidence="13" id="KW-1185">Reference proteome</keyword>
<keyword evidence="10" id="KW-1003">Cell membrane</keyword>
<proteinExistence type="inferred from homology"/>
<dbReference type="Gene3D" id="1.20.58.1610">
    <property type="entry name" value="NADH:ubiquinone/plastoquinone oxidoreductase, chain 3"/>
    <property type="match status" value="1"/>
</dbReference>
<sequence>MSTDLLPANYLPIVVFIAIAFGFGAVTILVGYLVRPSRPYKEKLYAYESGIHPLTDARQMFPLRYYMIAMLFVIFDIEVVFLYTWAVVLKELPLSGFLAMMFFLFILIIGFFYEWKKGALEWD</sequence>
<evidence type="ECO:0000256" key="10">
    <source>
        <dbReference type="HAMAP-Rule" id="MF_01394"/>
    </source>
</evidence>
<dbReference type="Pfam" id="PF00507">
    <property type="entry name" value="Oxidored_q4"/>
    <property type="match status" value="1"/>
</dbReference>
<feature type="transmembrane region" description="Helical" evidence="10">
    <location>
        <begin position="92"/>
        <end position="113"/>
    </location>
</feature>
<dbReference type="InterPro" id="IPR023043">
    <property type="entry name" value="NAD(P)H_OxRDtase_bac/plastid"/>
</dbReference>
<feature type="transmembrane region" description="Helical" evidence="10">
    <location>
        <begin position="12"/>
        <end position="34"/>
    </location>
</feature>
<dbReference type="EMBL" id="VTOW01000004">
    <property type="protein sequence ID" value="NKE72743.1"/>
    <property type="molecule type" value="Genomic_DNA"/>
</dbReference>
<dbReference type="InterPro" id="IPR038430">
    <property type="entry name" value="NDAH_ubi_oxred_su3_sf"/>
</dbReference>